<comment type="caution">
    <text evidence="2">The sequence shown here is derived from an EMBL/GenBank/DDBJ whole genome shotgun (WGS) entry which is preliminary data.</text>
</comment>
<dbReference type="Proteomes" id="UP000324222">
    <property type="component" value="Unassembled WGS sequence"/>
</dbReference>
<evidence type="ECO:0000313" key="3">
    <source>
        <dbReference type="Proteomes" id="UP000324222"/>
    </source>
</evidence>
<evidence type="ECO:0000313" key="2">
    <source>
        <dbReference type="EMBL" id="MPC39808.1"/>
    </source>
</evidence>
<gene>
    <name evidence="2" type="ORF">E2C01_033357</name>
</gene>
<name>A0A5B7F3U8_PORTR</name>
<dbReference type="GO" id="GO:0005634">
    <property type="term" value="C:nucleus"/>
    <property type="evidence" value="ECO:0007669"/>
    <property type="project" value="UniProtKB-SubCell"/>
</dbReference>
<comment type="subcellular location">
    <subcellularLocation>
        <location evidence="1">Nucleus</location>
    </subcellularLocation>
</comment>
<reference evidence="2 3" key="1">
    <citation type="submission" date="2019-05" db="EMBL/GenBank/DDBJ databases">
        <title>Another draft genome of Portunus trituberculatus and its Hox gene families provides insights of decapod evolution.</title>
        <authorList>
            <person name="Jeong J.-H."/>
            <person name="Song I."/>
            <person name="Kim S."/>
            <person name="Choi T."/>
            <person name="Kim D."/>
            <person name="Ryu S."/>
            <person name="Kim W."/>
        </authorList>
    </citation>
    <scope>NUCLEOTIDE SEQUENCE [LARGE SCALE GENOMIC DNA]</scope>
    <source>
        <tissue evidence="2">Muscle</tissue>
    </source>
</reference>
<accession>A0A5B7F3U8</accession>
<dbReference type="InterPro" id="IPR009057">
    <property type="entry name" value="Homeodomain-like_sf"/>
</dbReference>
<proteinExistence type="predicted"/>
<dbReference type="EMBL" id="VSRR010004485">
    <property type="protein sequence ID" value="MPC39808.1"/>
    <property type="molecule type" value="Genomic_DNA"/>
</dbReference>
<keyword evidence="3" id="KW-1185">Reference proteome</keyword>
<dbReference type="SUPFAM" id="SSF46689">
    <property type="entry name" value="Homeodomain-like"/>
    <property type="match status" value="1"/>
</dbReference>
<evidence type="ECO:0000256" key="1">
    <source>
        <dbReference type="ARBA" id="ARBA00004123"/>
    </source>
</evidence>
<sequence length="195" mass="22141">MFINLRIFINLTVSINLRMFINLTVSINLRMFINLTVSINLTAGEEMASSSAVDIIYDENTENYLQEERLLEKSGVKSGTKRGHYIKNTPTCEAKKRVLAAAENHDNWKAVALANGIATSTAYGWIRRSQDPLKKCGGSRHRKVYPEHIEKMIGYVEEDPYITLKEIRAMFSLETGITVVSTNTIHNYLEGQMYC</sequence>
<dbReference type="AlphaFoldDB" id="A0A5B7F3U8"/>
<protein>
    <submittedName>
        <fullName evidence="2">Uncharacterized protein</fullName>
    </submittedName>
</protein>
<organism evidence="2 3">
    <name type="scientific">Portunus trituberculatus</name>
    <name type="common">Swimming crab</name>
    <name type="synonym">Neptunus trituberculatus</name>
    <dbReference type="NCBI Taxonomy" id="210409"/>
    <lineage>
        <taxon>Eukaryota</taxon>
        <taxon>Metazoa</taxon>
        <taxon>Ecdysozoa</taxon>
        <taxon>Arthropoda</taxon>
        <taxon>Crustacea</taxon>
        <taxon>Multicrustacea</taxon>
        <taxon>Malacostraca</taxon>
        <taxon>Eumalacostraca</taxon>
        <taxon>Eucarida</taxon>
        <taxon>Decapoda</taxon>
        <taxon>Pleocyemata</taxon>
        <taxon>Brachyura</taxon>
        <taxon>Eubrachyura</taxon>
        <taxon>Portunoidea</taxon>
        <taxon>Portunidae</taxon>
        <taxon>Portuninae</taxon>
        <taxon>Portunus</taxon>
    </lineage>
</organism>